<dbReference type="Proteomes" id="UP000188268">
    <property type="component" value="Unassembled WGS sequence"/>
</dbReference>
<dbReference type="AlphaFoldDB" id="A0A1R3IHC1"/>
<organism evidence="1 2">
    <name type="scientific">Corchorus capsularis</name>
    <name type="common">Jute</name>
    <dbReference type="NCBI Taxonomy" id="210143"/>
    <lineage>
        <taxon>Eukaryota</taxon>
        <taxon>Viridiplantae</taxon>
        <taxon>Streptophyta</taxon>
        <taxon>Embryophyta</taxon>
        <taxon>Tracheophyta</taxon>
        <taxon>Spermatophyta</taxon>
        <taxon>Magnoliopsida</taxon>
        <taxon>eudicotyledons</taxon>
        <taxon>Gunneridae</taxon>
        <taxon>Pentapetalae</taxon>
        <taxon>rosids</taxon>
        <taxon>malvids</taxon>
        <taxon>Malvales</taxon>
        <taxon>Malvaceae</taxon>
        <taxon>Grewioideae</taxon>
        <taxon>Apeibeae</taxon>
        <taxon>Corchorus</taxon>
    </lineage>
</organism>
<protein>
    <submittedName>
        <fullName evidence="1">Uncharacterized protein</fullName>
    </submittedName>
</protein>
<evidence type="ECO:0000313" key="1">
    <source>
        <dbReference type="EMBL" id="OMO81963.1"/>
    </source>
</evidence>
<reference evidence="1 2" key="1">
    <citation type="submission" date="2013-09" db="EMBL/GenBank/DDBJ databases">
        <title>Corchorus capsularis genome sequencing.</title>
        <authorList>
            <person name="Alam M."/>
            <person name="Haque M.S."/>
            <person name="Islam M.S."/>
            <person name="Emdad E.M."/>
            <person name="Islam M.M."/>
            <person name="Ahmed B."/>
            <person name="Halim A."/>
            <person name="Hossen Q.M.M."/>
            <person name="Hossain M.Z."/>
            <person name="Ahmed R."/>
            <person name="Khan M.M."/>
            <person name="Islam R."/>
            <person name="Rashid M.M."/>
            <person name="Khan S.A."/>
            <person name="Rahman M.S."/>
            <person name="Alam M."/>
        </authorList>
    </citation>
    <scope>NUCLEOTIDE SEQUENCE [LARGE SCALE GENOMIC DNA]</scope>
    <source>
        <strain evidence="2">cv. CVL-1</strain>
        <tissue evidence="1">Whole seedling</tissue>
    </source>
</reference>
<comment type="caution">
    <text evidence="1">The sequence shown here is derived from an EMBL/GenBank/DDBJ whole genome shotgun (WGS) entry which is preliminary data.</text>
</comment>
<proteinExistence type="predicted"/>
<accession>A0A1R3IHC1</accession>
<dbReference type="Gramene" id="OMO81963">
    <property type="protein sequence ID" value="OMO81963"/>
    <property type="gene ID" value="CCACVL1_12134"/>
</dbReference>
<evidence type="ECO:0000313" key="2">
    <source>
        <dbReference type="Proteomes" id="UP000188268"/>
    </source>
</evidence>
<keyword evidence="2" id="KW-1185">Reference proteome</keyword>
<sequence length="78" mass="8649">MEVVDQKLVGGIRWWASCREFGCNVGSGNNGGGNKLGGRRNGTKKRGREQIKVVSFYLEESKISTGRNNNEEAKGERF</sequence>
<dbReference type="EMBL" id="AWWV01010061">
    <property type="protein sequence ID" value="OMO81963.1"/>
    <property type="molecule type" value="Genomic_DNA"/>
</dbReference>
<gene>
    <name evidence="1" type="ORF">CCACVL1_12134</name>
</gene>
<name>A0A1R3IHC1_COCAP</name>